<proteinExistence type="predicted"/>
<comment type="caution">
    <text evidence="1">The sequence shown here is derived from an EMBL/GenBank/DDBJ whole genome shotgun (WGS) entry which is preliminary data.</text>
</comment>
<protein>
    <recommendedName>
        <fullName evidence="3">Excreted virulence factor EspC, type VII ESX diderm</fullName>
    </recommendedName>
</protein>
<accession>A0A316IEN4</accession>
<dbReference type="AlphaFoldDB" id="A0A316IEN4"/>
<evidence type="ECO:0000313" key="2">
    <source>
        <dbReference type="Proteomes" id="UP000246005"/>
    </source>
</evidence>
<reference evidence="1 2" key="1">
    <citation type="submission" date="2018-05" db="EMBL/GenBank/DDBJ databases">
        <title>Genomic Encyclopedia of Type Strains, Phase IV (KMG-IV): sequencing the most valuable type-strain genomes for metagenomic binning, comparative biology and taxonomic classification.</title>
        <authorList>
            <person name="Goeker M."/>
        </authorList>
    </citation>
    <scope>NUCLEOTIDE SEQUENCE [LARGE SCALE GENOMIC DNA]</scope>
    <source>
        <strain evidence="1 2">DSM 45480</strain>
    </source>
</reference>
<sequence>MNGFAVDIAELRALAGPLLLAAEDVAGLARHPDGHTDPTRGALFAALTRFRAAADHATGVLMRDVGETAARLADTARHYEQADDFPA</sequence>
<organism evidence="1 2">
    <name type="scientific">Lentzea atacamensis</name>
    <dbReference type="NCBI Taxonomy" id="531938"/>
    <lineage>
        <taxon>Bacteria</taxon>
        <taxon>Bacillati</taxon>
        <taxon>Actinomycetota</taxon>
        <taxon>Actinomycetes</taxon>
        <taxon>Pseudonocardiales</taxon>
        <taxon>Pseudonocardiaceae</taxon>
        <taxon>Lentzea</taxon>
    </lineage>
</organism>
<evidence type="ECO:0000313" key="1">
    <source>
        <dbReference type="EMBL" id="PWK91423.1"/>
    </source>
</evidence>
<dbReference type="EMBL" id="QGHB01000001">
    <property type="protein sequence ID" value="PWK91423.1"/>
    <property type="molecule type" value="Genomic_DNA"/>
</dbReference>
<dbReference type="RefSeq" id="WP_109632028.1">
    <property type="nucleotide sequence ID" value="NZ_QGHB01000001.1"/>
</dbReference>
<evidence type="ECO:0008006" key="3">
    <source>
        <dbReference type="Google" id="ProtNLM"/>
    </source>
</evidence>
<gene>
    <name evidence="1" type="ORF">C8D88_1011459</name>
</gene>
<name>A0A316IEN4_9PSEU</name>
<dbReference type="Proteomes" id="UP000246005">
    <property type="component" value="Unassembled WGS sequence"/>
</dbReference>